<evidence type="ECO:0000313" key="2">
    <source>
        <dbReference type="Proteomes" id="UP000053573"/>
    </source>
</evidence>
<proteinExistence type="predicted"/>
<dbReference type="EMBL" id="LDEV01002894">
    <property type="protein sequence ID" value="KLJ07163.1"/>
    <property type="molecule type" value="Genomic_DNA"/>
</dbReference>
<protein>
    <submittedName>
        <fullName evidence="1">Uncharacterized protein</fullName>
    </submittedName>
</protein>
<accession>A0A0H1B7T9</accession>
<reference evidence="2" key="1">
    <citation type="journal article" date="2015" name="PLoS Genet.">
        <title>The dynamic genome and transcriptome of the human fungal pathogen Blastomyces and close relative Emmonsia.</title>
        <authorList>
            <person name="Munoz J.F."/>
            <person name="Gauthier G.M."/>
            <person name="Desjardins C.A."/>
            <person name="Gallo J.E."/>
            <person name="Holder J."/>
            <person name="Sullivan T.D."/>
            <person name="Marty A.J."/>
            <person name="Carmen J.C."/>
            <person name="Chen Z."/>
            <person name="Ding L."/>
            <person name="Gujja S."/>
            <person name="Magrini V."/>
            <person name="Misas E."/>
            <person name="Mitreva M."/>
            <person name="Priest M."/>
            <person name="Saif S."/>
            <person name="Whiston E.A."/>
            <person name="Young S."/>
            <person name="Zeng Q."/>
            <person name="Goldman W.E."/>
            <person name="Mardis E.R."/>
            <person name="Taylor J.W."/>
            <person name="McEwen J.G."/>
            <person name="Clay O.K."/>
            <person name="Klein B.S."/>
            <person name="Cuomo C.A."/>
        </authorList>
    </citation>
    <scope>NUCLEOTIDE SEQUENCE [LARGE SCALE GENOMIC DNA]</scope>
    <source>
        <strain evidence="2">UAMH 139</strain>
    </source>
</reference>
<comment type="caution">
    <text evidence="1">The sequence shown here is derived from an EMBL/GenBank/DDBJ whole genome shotgun (WGS) entry which is preliminary data.</text>
</comment>
<keyword evidence="2" id="KW-1185">Reference proteome</keyword>
<organism evidence="1 2">
    <name type="scientific">Blastomyces silverae</name>
    <dbReference type="NCBI Taxonomy" id="2060906"/>
    <lineage>
        <taxon>Eukaryota</taxon>
        <taxon>Fungi</taxon>
        <taxon>Dikarya</taxon>
        <taxon>Ascomycota</taxon>
        <taxon>Pezizomycotina</taxon>
        <taxon>Eurotiomycetes</taxon>
        <taxon>Eurotiomycetidae</taxon>
        <taxon>Onygenales</taxon>
        <taxon>Ajellomycetaceae</taxon>
        <taxon>Blastomyces</taxon>
    </lineage>
</organism>
<name>A0A0H1B7T9_9EURO</name>
<evidence type="ECO:0000313" key="1">
    <source>
        <dbReference type="EMBL" id="KLJ07163.1"/>
    </source>
</evidence>
<sequence length="63" mass="6949">MSASGTDKPLHHHVECRKQISRKDDATCPASMMAIIESLESGDINDKAAAMILYQYDGYHQAP</sequence>
<gene>
    <name evidence="1" type="ORF">EMPG_17345</name>
</gene>
<dbReference type="AlphaFoldDB" id="A0A0H1B7T9"/>
<dbReference type="Proteomes" id="UP000053573">
    <property type="component" value="Unassembled WGS sequence"/>
</dbReference>